<evidence type="ECO:0000256" key="1">
    <source>
        <dbReference type="SAM" id="Coils"/>
    </source>
</evidence>
<gene>
    <name evidence="2" type="ORF">LK03_18390</name>
</gene>
<dbReference type="KEGG" id="psw:LK03_18390"/>
<accession>A0A089WV82</accession>
<dbReference type="RefSeq" id="WP_038413815.1">
    <property type="nucleotide sequence ID" value="NZ_CP009455.1"/>
</dbReference>
<sequence>MSDMHEQAMQAIYRQVLERLLEQMAQAQRASLQLLIQRLLVAAGGAQSIGRFRLVLLHGPDRPSAHLLACLRAAQLSIAQRSAQTFQLRVVVVAQPGAGAAELISHERCFNALLLHSDPRVELLVARAEGARPFDVQWLLAEPADTLNRKAWLLSGHLPGNPLHSLLGSRLWLQLAHACAPVLRCEEHDCVVVMAMPASQRRRLLAWGRRCLRLADPEQPPLPNCIAAWVDAVARLHAHLSRLPGPAARVAGPGAKHACAHALQLLDLDELLQHLGRTDRLDRMLGLGEDAPCAAPGLQAFKDPHLSGHVLGLQAHYLGGDRYPQTLRSAPRTHHLGRGQSLRLTPQALREDAEQRLLRGYGVADRQMACLLFNPFIDRGRRLEAFVEHCHPNMAVALPYLHSALQGQPCPASVVRWLVGVSGLSLIMMRGLYALRLDERTLRLSQQLMRRDAALRMQATG</sequence>
<reference evidence="2 3" key="1">
    <citation type="submission" date="2014-09" db="EMBL/GenBank/DDBJ databases">
        <authorList>
            <person name="Chan K.-G."/>
        </authorList>
    </citation>
    <scope>NUCLEOTIDE SEQUENCE [LARGE SCALE GENOMIC DNA]</scope>
    <source>
        <strain evidence="2 3">ND07</strain>
    </source>
</reference>
<dbReference type="OrthoDB" id="7028673at2"/>
<evidence type="ECO:0000313" key="3">
    <source>
        <dbReference type="Proteomes" id="UP000029493"/>
    </source>
</evidence>
<proteinExistence type="predicted"/>
<name>A0A089WV82_9PSED</name>
<dbReference type="EMBL" id="CP009455">
    <property type="protein sequence ID" value="AIR91114.1"/>
    <property type="molecule type" value="Genomic_DNA"/>
</dbReference>
<keyword evidence="3" id="KW-1185">Reference proteome</keyword>
<keyword evidence="1" id="KW-0175">Coiled coil</keyword>
<evidence type="ECO:0000313" key="2">
    <source>
        <dbReference type="EMBL" id="AIR91114.1"/>
    </source>
</evidence>
<dbReference type="AlphaFoldDB" id="A0A089WV82"/>
<organism evidence="2 3">
    <name type="scientific">Pseudomonas cremoricolorata</name>
    <dbReference type="NCBI Taxonomy" id="157783"/>
    <lineage>
        <taxon>Bacteria</taxon>
        <taxon>Pseudomonadati</taxon>
        <taxon>Pseudomonadota</taxon>
        <taxon>Gammaproteobacteria</taxon>
        <taxon>Pseudomonadales</taxon>
        <taxon>Pseudomonadaceae</taxon>
        <taxon>Pseudomonas</taxon>
    </lineage>
</organism>
<dbReference type="Proteomes" id="UP000029493">
    <property type="component" value="Chromosome"/>
</dbReference>
<feature type="coiled-coil region" evidence="1">
    <location>
        <begin position="10"/>
        <end position="37"/>
    </location>
</feature>
<protein>
    <submittedName>
        <fullName evidence="2">Uncharacterized protein</fullName>
    </submittedName>
</protein>